<dbReference type="EMBL" id="OX596085">
    <property type="protein sequence ID" value="CAM9289611.1"/>
    <property type="molecule type" value="Genomic_DNA"/>
</dbReference>
<accession>A0AC59Y157</accession>
<feature type="non-terminal residue" evidence="1">
    <location>
        <position position="92"/>
    </location>
</feature>
<proteinExistence type="predicted"/>
<protein>
    <submittedName>
        <fullName evidence="1">Uncharacterized protein</fullName>
    </submittedName>
</protein>
<reference evidence="1" key="1">
    <citation type="submission" date="2023-05" db="EMBL/GenBank/DDBJ databases">
        <authorList>
            <consortium name="ELIXIR-Norway"/>
        </authorList>
    </citation>
    <scope>NUCLEOTIDE SEQUENCE</scope>
</reference>
<evidence type="ECO:0000313" key="1">
    <source>
        <dbReference type="EMBL" id="CAM9289611.1"/>
    </source>
</evidence>
<evidence type="ECO:0000313" key="2">
    <source>
        <dbReference type="Proteomes" id="UP001162501"/>
    </source>
</evidence>
<reference evidence="1" key="2">
    <citation type="submission" date="2025-03" db="EMBL/GenBank/DDBJ databases">
        <authorList>
            <consortium name="ELIXIR-Norway"/>
            <consortium name="Elixir Norway"/>
        </authorList>
    </citation>
    <scope>NUCLEOTIDE SEQUENCE</scope>
</reference>
<gene>
    <name evidence="1" type="ORF">MRATA1EN22A_LOCUS489</name>
</gene>
<sequence length="92" mass="9758">MLRLVTSEPGRDASKRLLLITPKQFFLTDPALTGLNSGSKVKENNVNGKHSGTGPAHTSPAWHAEPPRPAGREQAHVLGSRLPPSWTGAGCP</sequence>
<name>A0AC59Y157_RANTA</name>
<dbReference type="Proteomes" id="UP001162501">
    <property type="component" value="Chromosome 1"/>
</dbReference>
<organism evidence="1 2">
    <name type="scientific">Rangifer tarandus platyrhynchus</name>
    <name type="common">Svalbard reindeer</name>
    <dbReference type="NCBI Taxonomy" id="3082113"/>
    <lineage>
        <taxon>Eukaryota</taxon>
        <taxon>Metazoa</taxon>
        <taxon>Chordata</taxon>
        <taxon>Craniata</taxon>
        <taxon>Vertebrata</taxon>
        <taxon>Euteleostomi</taxon>
        <taxon>Mammalia</taxon>
        <taxon>Eutheria</taxon>
        <taxon>Laurasiatheria</taxon>
        <taxon>Artiodactyla</taxon>
        <taxon>Ruminantia</taxon>
        <taxon>Pecora</taxon>
        <taxon>Cervidae</taxon>
        <taxon>Odocoileinae</taxon>
        <taxon>Rangifer</taxon>
    </lineage>
</organism>
<feature type="non-terminal residue" evidence="1">
    <location>
        <position position="1"/>
    </location>
</feature>